<sequence>MTKLTVPTGPLLACGVVAGPIYLAVTVAQALTRDGFDPSQHTWNVMTTGDLGWIQRSNLFLAGVLTVLFAVGVSRVLQQGKGARWGPRLLGLYGVVAHLTGAVFVADPQPGFPPGTSPVTTWHGIVHLAARGGGYVVLLAASLLIAAWFATDGRRRGWAWLALAVVPPIVAGVAHEILPSTMPIVVFAVALSLTWVWFTTLAIYLYRYRWGGWQDAVPRDADPEKKIAAEGGRVDLGNG</sequence>
<evidence type="ECO:0000256" key="1">
    <source>
        <dbReference type="SAM" id="Phobius"/>
    </source>
</evidence>
<comment type="caution">
    <text evidence="2">The sequence shown here is derived from an EMBL/GenBank/DDBJ whole genome shotgun (WGS) entry which is preliminary data.</text>
</comment>
<dbReference type="RefSeq" id="WP_346036385.1">
    <property type="nucleotide sequence ID" value="NZ_BAAALY010000012.1"/>
</dbReference>
<evidence type="ECO:0000313" key="3">
    <source>
        <dbReference type="Proteomes" id="UP001501791"/>
    </source>
</evidence>
<accession>A0ABP4MW24</accession>
<evidence type="ECO:0008006" key="4">
    <source>
        <dbReference type="Google" id="ProtNLM"/>
    </source>
</evidence>
<feature type="transmembrane region" description="Helical" evidence="1">
    <location>
        <begin position="157"/>
        <end position="178"/>
    </location>
</feature>
<organism evidence="2 3">
    <name type="scientific">Brevibacterium picturae</name>
    <dbReference type="NCBI Taxonomy" id="260553"/>
    <lineage>
        <taxon>Bacteria</taxon>
        <taxon>Bacillati</taxon>
        <taxon>Actinomycetota</taxon>
        <taxon>Actinomycetes</taxon>
        <taxon>Micrococcales</taxon>
        <taxon>Brevibacteriaceae</taxon>
        <taxon>Brevibacterium</taxon>
    </lineage>
</organism>
<evidence type="ECO:0000313" key="2">
    <source>
        <dbReference type="EMBL" id="GAA1550009.1"/>
    </source>
</evidence>
<feature type="transmembrane region" description="Helical" evidence="1">
    <location>
        <begin position="126"/>
        <end position="150"/>
    </location>
</feature>
<dbReference type="Proteomes" id="UP001501791">
    <property type="component" value="Unassembled WGS sequence"/>
</dbReference>
<proteinExistence type="predicted"/>
<gene>
    <name evidence="2" type="ORF">GCM10009691_25740</name>
</gene>
<dbReference type="Pfam" id="PF06197">
    <property type="entry name" value="DUF998"/>
    <property type="match status" value="1"/>
</dbReference>
<dbReference type="InterPro" id="IPR009339">
    <property type="entry name" value="DUF998"/>
</dbReference>
<feature type="transmembrane region" description="Helical" evidence="1">
    <location>
        <begin position="89"/>
        <end position="106"/>
    </location>
</feature>
<feature type="transmembrane region" description="Helical" evidence="1">
    <location>
        <begin position="184"/>
        <end position="206"/>
    </location>
</feature>
<protein>
    <recommendedName>
        <fullName evidence="4">DUF998 domain-containing protein</fullName>
    </recommendedName>
</protein>
<feature type="transmembrane region" description="Helical" evidence="1">
    <location>
        <begin position="12"/>
        <end position="31"/>
    </location>
</feature>
<dbReference type="EMBL" id="BAAALY010000012">
    <property type="protein sequence ID" value="GAA1550009.1"/>
    <property type="molecule type" value="Genomic_DNA"/>
</dbReference>
<keyword evidence="1" id="KW-0812">Transmembrane</keyword>
<keyword evidence="1" id="KW-0472">Membrane</keyword>
<reference evidence="3" key="1">
    <citation type="journal article" date="2019" name="Int. J. Syst. Evol. Microbiol.">
        <title>The Global Catalogue of Microorganisms (GCM) 10K type strain sequencing project: providing services to taxonomists for standard genome sequencing and annotation.</title>
        <authorList>
            <consortium name="The Broad Institute Genomics Platform"/>
            <consortium name="The Broad Institute Genome Sequencing Center for Infectious Disease"/>
            <person name="Wu L."/>
            <person name="Ma J."/>
        </authorList>
    </citation>
    <scope>NUCLEOTIDE SEQUENCE [LARGE SCALE GENOMIC DNA]</scope>
    <source>
        <strain evidence="3">JCM 13319</strain>
    </source>
</reference>
<name>A0ABP4MW24_9MICO</name>
<keyword evidence="3" id="KW-1185">Reference proteome</keyword>
<feature type="transmembrane region" description="Helical" evidence="1">
    <location>
        <begin position="59"/>
        <end position="77"/>
    </location>
</feature>
<keyword evidence="1" id="KW-1133">Transmembrane helix</keyword>